<dbReference type="HOGENOM" id="CLU_068239_0_0_5"/>
<evidence type="ECO:0000259" key="2">
    <source>
        <dbReference type="Pfam" id="PF02955"/>
    </source>
</evidence>
<dbReference type="PANTHER" id="PTHR21621:SF4">
    <property type="entry name" value="GLUTATHIONE SYNTHETASE"/>
    <property type="match status" value="1"/>
</dbReference>
<evidence type="ECO:0000259" key="1">
    <source>
        <dbReference type="Pfam" id="PF02951"/>
    </source>
</evidence>
<protein>
    <submittedName>
        <fullName evidence="3">Prokaryotic glutathione synthetase, N-terminal domain protein</fullName>
    </submittedName>
</protein>
<reference evidence="3 4" key="1">
    <citation type="submission" date="2014-03" db="EMBL/GenBank/DDBJ databases">
        <title>Sequencing and Comparison of Genomes and Transcriptome Profiles of Human Ehrlichiosis Agents.</title>
        <authorList>
            <person name="Lin M."/>
            <person name="Daugherty S.C."/>
            <person name="Nagaraj S."/>
            <person name="Cheng Z."/>
            <person name="Xiong Q."/>
            <person name="Lin F.-Y."/>
            <person name="Sengamalay N."/>
            <person name="Ott S."/>
            <person name="Godinez A."/>
            <person name="Tallon L.J."/>
            <person name="Sadzewicz L."/>
            <person name="Fraser C.M."/>
            <person name="Dunning Hotopp J.C."/>
            <person name="Rikihisa Y."/>
        </authorList>
    </citation>
    <scope>NUCLEOTIDE SEQUENCE [LARGE SCALE GENOMIC DNA]</scope>
    <source>
        <strain evidence="3 4">Oregon</strain>
    </source>
</reference>
<dbReference type="InterPro" id="IPR004218">
    <property type="entry name" value="GSHS_ATP-bd"/>
</dbReference>
<dbReference type="SUPFAM" id="SSF56059">
    <property type="entry name" value="Glutathione synthetase ATP-binding domain-like"/>
    <property type="match status" value="1"/>
</dbReference>
<dbReference type="Gene3D" id="3.40.50.20">
    <property type="match status" value="1"/>
</dbReference>
<evidence type="ECO:0000313" key="3">
    <source>
        <dbReference type="EMBL" id="AHX11136.1"/>
    </source>
</evidence>
<dbReference type="Proteomes" id="UP000023755">
    <property type="component" value="Chromosome"/>
</dbReference>
<dbReference type="EMBL" id="CP007481">
    <property type="protein sequence ID" value="AHX11136.1"/>
    <property type="molecule type" value="Genomic_DNA"/>
</dbReference>
<dbReference type="InterPro" id="IPR004215">
    <property type="entry name" value="GSHS_N"/>
</dbReference>
<sequence>MDSVSPKRRHILILKKKLYNLTSTDLRKKTVVKIGIQVISLSNLGKSTTYLIGEALERECNIFIYPVETLSIWDGRVSARGKMVTTSSEGKVSLSEKEEEVNLSTLDMLLMRNDPPFDMSYITATYMLERCGTLVINEPEAVRGFPEKFVDYYNDAPPTLISREIRNIQLFFEQYKSVVLKPLYEFGGDDVMKFESFDESTQEKIHELISKTGTPIVAQKFEESVLEDGDKRVVVLDGKLLGCFRRKKEGSFITNMCKGGDFSSCILTSNEEEKCYRIASDLKERGITLAGIDLIAEKITEINVTSIAGIAELHQLYHINSAAKCFDVFEEMIWLRKK</sequence>
<dbReference type="PANTHER" id="PTHR21621">
    <property type="entry name" value="RIBOSOMAL PROTEIN S6 MODIFICATION PROTEIN"/>
    <property type="match status" value="1"/>
</dbReference>
<dbReference type="Pfam" id="PF02955">
    <property type="entry name" value="GSH-S_ATP"/>
    <property type="match status" value="1"/>
</dbReference>
<dbReference type="Pfam" id="PF02951">
    <property type="entry name" value="GSH-S_N"/>
    <property type="match status" value="1"/>
</dbReference>
<organism evidence="3 4">
    <name type="scientific">Neorickettsia helminthoeca str. Oregon</name>
    <dbReference type="NCBI Taxonomy" id="1286528"/>
    <lineage>
        <taxon>Bacteria</taxon>
        <taxon>Pseudomonadati</taxon>
        <taxon>Pseudomonadota</taxon>
        <taxon>Alphaproteobacteria</taxon>
        <taxon>Rickettsiales</taxon>
        <taxon>Anaplasmataceae</taxon>
        <taxon>Neorickettsia</taxon>
    </lineage>
</organism>
<dbReference type="KEGG" id="nhm:NHE_0171"/>
<gene>
    <name evidence="3" type="ORF">NHE_0171</name>
</gene>
<dbReference type="GO" id="GO:0005524">
    <property type="term" value="F:ATP binding"/>
    <property type="evidence" value="ECO:0007669"/>
    <property type="project" value="InterPro"/>
</dbReference>
<dbReference type="SUPFAM" id="SSF52440">
    <property type="entry name" value="PreATP-grasp domain"/>
    <property type="match status" value="1"/>
</dbReference>
<evidence type="ECO:0000313" key="4">
    <source>
        <dbReference type="Proteomes" id="UP000023755"/>
    </source>
</evidence>
<keyword evidence="4" id="KW-1185">Reference proteome</keyword>
<dbReference type="STRING" id="1286528.NHE_0171"/>
<dbReference type="GO" id="GO:0004363">
    <property type="term" value="F:glutathione synthase activity"/>
    <property type="evidence" value="ECO:0007669"/>
    <property type="project" value="InterPro"/>
</dbReference>
<dbReference type="Gene3D" id="3.30.1490.20">
    <property type="entry name" value="ATP-grasp fold, A domain"/>
    <property type="match status" value="1"/>
</dbReference>
<feature type="domain" description="Prokaryotic glutathione synthetase ATP-binding" evidence="2">
    <location>
        <begin position="154"/>
        <end position="316"/>
    </location>
</feature>
<dbReference type="Gene3D" id="3.30.470.20">
    <property type="entry name" value="ATP-grasp fold, B domain"/>
    <property type="match status" value="1"/>
</dbReference>
<proteinExistence type="predicted"/>
<name>X5H3K4_9RICK</name>
<accession>X5H3K4</accession>
<dbReference type="InterPro" id="IPR016185">
    <property type="entry name" value="PreATP-grasp_dom_sf"/>
</dbReference>
<dbReference type="InterPro" id="IPR013815">
    <property type="entry name" value="ATP_grasp_subdomain_1"/>
</dbReference>
<feature type="domain" description="Prokaryotic glutathione synthetase N-terminal" evidence="1">
    <location>
        <begin position="46"/>
        <end position="143"/>
    </location>
</feature>
<dbReference type="GO" id="GO:0005737">
    <property type="term" value="C:cytoplasm"/>
    <property type="evidence" value="ECO:0007669"/>
    <property type="project" value="TreeGrafter"/>
</dbReference>
<dbReference type="AlphaFoldDB" id="X5H3K4"/>